<dbReference type="Proteomes" id="UP000598217">
    <property type="component" value="Unassembled WGS sequence"/>
</dbReference>
<proteinExistence type="predicted"/>
<evidence type="ECO:0000313" key="3">
    <source>
        <dbReference type="Proteomes" id="UP000598217"/>
    </source>
</evidence>
<reference evidence="2 3" key="1">
    <citation type="submission" date="2020-10" db="EMBL/GenBank/DDBJ databases">
        <title>Sequencing the genomes of 1000 actinobacteria strains.</title>
        <authorList>
            <person name="Klenk H.-P."/>
        </authorList>
    </citation>
    <scope>NUCLEOTIDE SEQUENCE [LARGE SCALE GENOMIC DNA]</scope>
    <source>
        <strain evidence="2 3">DSM 45157</strain>
    </source>
</reference>
<keyword evidence="3" id="KW-1185">Reference proteome</keyword>
<dbReference type="Gene3D" id="3.40.50.1820">
    <property type="entry name" value="alpha/beta hydrolase"/>
    <property type="match status" value="1"/>
</dbReference>
<feature type="domain" description="AB hydrolase-1" evidence="1">
    <location>
        <begin position="22"/>
        <end position="239"/>
    </location>
</feature>
<dbReference type="InterPro" id="IPR000073">
    <property type="entry name" value="AB_hydrolase_1"/>
</dbReference>
<accession>A0ABR9HNB8</accession>
<dbReference type="SUPFAM" id="SSF53474">
    <property type="entry name" value="alpha/beta-Hydrolases"/>
    <property type="match status" value="1"/>
</dbReference>
<protein>
    <submittedName>
        <fullName evidence="2">Pimeloyl-ACP methyl ester carboxylesterase</fullName>
    </submittedName>
</protein>
<dbReference type="PANTHER" id="PTHR43433:SF5">
    <property type="entry name" value="AB HYDROLASE-1 DOMAIN-CONTAINING PROTEIN"/>
    <property type="match status" value="1"/>
</dbReference>
<gene>
    <name evidence="2" type="ORF">H4W79_004667</name>
</gene>
<dbReference type="EMBL" id="JADBDY010000001">
    <property type="protein sequence ID" value="MBE1460453.1"/>
    <property type="molecule type" value="Genomic_DNA"/>
</dbReference>
<sequence>MNHATAADGTRLWYDVHGAGDPLLLIHGQSLDHEMWEGVYEDLAERHRVVRVDLRGSGGSDAPVERAYSMELLAGDALAVLDDLGVGRAHVYGFSMGGKVAQTLVSIAPERVGALVLGSTAPGGDNEVERPRHASLALRRASSAQGRELIAPLFYTPGWAAAHPETVTRILPRNPLRAQRRHYEASLGYDGWDLLPRLRVPTLVVHGEDDELTPVGNAGLLAERIPGAELLVLPGVRHGYLHEAAPKATEAALAFLARNPLNAP</sequence>
<name>A0ABR9HNB8_9ACTN</name>
<comment type="caution">
    <text evidence="2">The sequence shown here is derived from an EMBL/GenBank/DDBJ whole genome shotgun (WGS) entry which is preliminary data.</text>
</comment>
<dbReference type="InterPro" id="IPR029058">
    <property type="entry name" value="AB_hydrolase_fold"/>
</dbReference>
<dbReference type="InterPro" id="IPR050471">
    <property type="entry name" value="AB_hydrolase"/>
</dbReference>
<dbReference type="Pfam" id="PF00561">
    <property type="entry name" value="Abhydrolase_1"/>
    <property type="match status" value="1"/>
</dbReference>
<dbReference type="PRINTS" id="PR00111">
    <property type="entry name" value="ABHYDROLASE"/>
</dbReference>
<dbReference type="RefSeq" id="WP_191267469.1">
    <property type="nucleotide sequence ID" value="NZ_BMXJ01000001.1"/>
</dbReference>
<evidence type="ECO:0000259" key="1">
    <source>
        <dbReference type="Pfam" id="PF00561"/>
    </source>
</evidence>
<organism evidence="2 3">
    <name type="scientific">Nocardiopsis terrae</name>
    <dbReference type="NCBI Taxonomy" id="372655"/>
    <lineage>
        <taxon>Bacteria</taxon>
        <taxon>Bacillati</taxon>
        <taxon>Actinomycetota</taxon>
        <taxon>Actinomycetes</taxon>
        <taxon>Streptosporangiales</taxon>
        <taxon>Nocardiopsidaceae</taxon>
        <taxon>Nocardiopsis</taxon>
    </lineage>
</organism>
<dbReference type="PANTHER" id="PTHR43433">
    <property type="entry name" value="HYDROLASE, ALPHA/BETA FOLD FAMILY PROTEIN"/>
    <property type="match status" value="1"/>
</dbReference>
<evidence type="ECO:0000313" key="2">
    <source>
        <dbReference type="EMBL" id="MBE1460453.1"/>
    </source>
</evidence>